<dbReference type="Proteomes" id="UP000242180">
    <property type="component" value="Unassembled WGS sequence"/>
</dbReference>
<evidence type="ECO:0008006" key="4">
    <source>
        <dbReference type="Google" id="ProtNLM"/>
    </source>
</evidence>
<proteinExistence type="predicted"/>
<dbReference type="AlphaFoldDB" id="A0A1X2H330"/>
<comment type="caution">
    <text evidence="2">The sequence shown here is derived from an EMBL/GenBank/DDBJ whole genome shotgun (WGS) entry which is preliminary data.</text>
</comment>
<name>A0A1X2H330_SYNRA</name>
<reference evidence="2 3" key="1">
    <citation type="submission" date="2016-07" db="EMBL/GenBank/DDBJ databases">
        <title>Pervasive Adenine N6-methylation of Active Genes in Fungi.</title>
        <authorList>
            <consortium name="DOE Joint Genome Institute"/>
            <person name="Mondo S.J."/>
            <person name="Dannebaum R.O."/>
            <person name="Kuo R.C."/>
            <person name="Labutti K."/>
            <person name="Haridas S."/>
            <person name="Kuo A."/>
            <person name="Salamov A."/>
            <person name="Ahrendt S.R."/>
            <person name="Lipzen A."/>
            <person name="Sullivan W."/>
            <person name="Andreopoulos W.B."/>
            <person name="Clum A."/>
            <person name="Lindquist E."/>
            <person name="Daum C."/>
            <person name="Ramamoorthy G.K."/>
            <person name="Gryganskyi A."/>
            <person name="Culley D."/>
            <person name="Magnuson J.K."/>
            <person name="James T.Y."/>
            <person name="O'Malley M.A."/>
            <person name="Stajich J.E."/>
            <person name="Spatafora J.W."/>
            <person name="Visel A."/>
            <person name="Grigoriev I.V."/>
        </authorList>
    </citation>
    <scope>NUCLEOTIDE SEQUENCE [LARGE SCALE GENOMIC DNA]</scope>
    <source>
        <strain evidence="2 3">NRRL 2496</strain>
    </source>
</reference>
<evidence type="ECO:0000313" key="3">
    <source>
        <dbReference type="Proteomes" id="UP000242180"/>
    </source>
</evidence>
<keyword evidence="1" id="KW-0732">Signal</keyword>
<evidence type="ECO:0000256" key="1">
    <source>
        <dbReference type="SAM" id="SignalP"/>
    </source>
</evidence>
<protein>
    <recommendedName>
        <fullName evidence="4">Secreted protein</fullName>
    </recommendedName>
</protein>
<evidence type="ECO:0000313" key="2">
    <source>
        <dbReference type="EMBL" id="ORY92195.1"/>
    </source>
</evidence>
<organism evidence="2 3">
    <name type="scientific">Syncephalastrum racemosum</name>
    <name type="common">Filamentous fungus</name>
    <dbReference type="NCBI Taxonomy" id="13706"/>
    <lineage>
        <taxon>Eukaryota</taxon>
        <taxon>Fungi</taxon>
        <taxon>Fungi incertae sedis</taxon>
        <taxon>Mucoromycota</taxon>
        <taxon>Mucoromycotina</taxon>
        <taxon>Mucoromycetes</taxon>
        <taxon>Mucorales</taxon>
        <taxon>Syncephalastraceae</taxon>
        <taxon>Syncephalastrum</taxon>
    </lineage>
</organism>
<accession>A0A1X2H330</accession>
<dbReference type="InParanoid" id="A0A1X2H330"/>
<feature type="signal peptide" evidence="1">
    <location>
        <begin position="1"/>
        <end position="25"/>
    </location>
</feature>
<gene>
    <name evidence="2" type="ORF">BCR43DRAFT_497949</name>
</gene>
<dbReference type="EMBL" id="MCGN01000010">
    <property type="protein sequence ID" value="ORY92195.1"/>
    <property type="molecule type" value="Genomic_DNA"/>
</dbReference>
<sequence>MKVGVGWYALSLFALLVFFFESTQQERDTVFRFGVCSLKLLDQLAKFFDLSRVRRERQRRISGGGCCDREEGASSYMKTHSGLCH</sequence>
<keyword evidence="3" id="KW-1185">Reference proteome</keyword>
<feature type="chain" id="PRO_5012936635" description="Secreted protein" evidence="1">
    <location>
        <begin position="26"/>
        <end position="85"/>
    </location>
</feature>